<dbReference type="Pfam" id="PF12215">
    <property type="entry name" value="Glyco_hydr_116N"/>
    <property type="match status" value="1"/>
</dbReference>
<name>A0A2T2WJL5_9FIRM</name>
<protein>
    <recommendedName>
        <fullName evidence="5">Glycosyl-hydrolase family 116 catalytic region domain-containing protein</fullName>
    </recommendedName>
</protein>
<dbReference type="GO" id="GO:0008422">
    <property type="term" value="F:beta-glucosidase activity"/>
    <property type="evidence" value="ECO:0007669"/>
    <property type="project" value="TreeGrafter"/>
</dbReference>
<dbReference type="EMBL" id="PXYV01000017">
    <property type="protein sequence ID" value="PSR22422.1"/>
    <property type="molecule type" value="Genomic_DNA"/>
</dbReference>
<dbReference type="InterPro" id="IPR008928">
    <property type="entry name" value="6-hairpin_glycosidase_sf"/>
</dbReference>
<evidence type="ECO:0000313" key="4">
    <source>
        <dbReference type="Proteomes" id="UP000241848"/>
    </source>
</evidence>
<dbReference type="GO" id="GO:0005975">
    <property type="term" value="P:carbohydrate metabolic process"/>
    <property type="evidence" value="ECO:0007669"/>
    <property type="project" value="InterPro"/>
</dbReference>
<dbReference type="Pfam" id="PF04685">
    <property type="entry name" value="DUF608"/>
    <property type="match status" value="1"/>
</dbReference>
<evidence type="ECO:0008006" key="5">
    <source>
        <dbReference type="Google" id="ProtNLM"/>
    </source>
</evidence>
<dbReference type="InterPro" id="IPR006775">
    <property type="entry name" value="GH116_catalytic"/>
</dbReference>
<dbReference type="Proteomes" id="UP000241848">
    <property type="component" value="Unassembled WGS sequence"/>
</dbReference>
<evidence type="ECO:0000313" key="3">
    <source>
        <dbReference type="EMBL" id="PSR22422.1"/>
    </source>
</evidence>
<dbReference type="Gene3D" id="1.50.10.10">
    <property type="match status" value="1"/>
</dbReference>
<dbReference type="InterPro" id="IPR024462">
    <property type="entry name" value="GH116_N"/>
</dbReference>
<proteinExistence type="predicted"/>
<evidence type="ECO:0000259" key="2">
    <source>
        <dbReference type="Pfam" id="PF12215"/>
    </source>
</evidence>
<comment type="caution">
    <text evidence="3">The sequence shown here is derived from an EMBL/GenBank/DDBJ whole genome shotgun (WGS) entry which is preliminary data.</text>
</comment>
<reference evidence="3 4" key="1">
    <citation type="journal article" date="2014" name="BMC Genomics">
        <title>Comparison of environmental and isolate Sulfobacillus genomes reveals diverse carbon, sulfur, nitrogen, and hydrogen metabolisms.</title>
        <authorList>
            <person name="Justice N.B."/>
            <person name="Norman A."/>
            <person name="Brown C.T."/>
            <person name="Singh A."/>
            <person name="Thomas B.C."/>
            <person name="Banfield J.F."/>
        </authorList>
    </citation>
    <scope>NUCLEOTIDE SEQUENCE [LARGE SCALE GENOMIC DNA]</scope>
    <source>
        <strain evidence="3">AMDSBA3</strain>
    </source>
</reference>
<dbReference type="SUPFAM" id="SSF48208">
    <property type="entry name" value="Six-hairpin glycosidases"/>
    <property type="match status" value="1"/>
</dbReference>
<dbReference type="PANTHER" id="PTHR12654:SF0">
    <property type="entry name" value="NON-LYSOSOMAL GLUCOSYLCERAMIDASE"/>
    <property type="match status" value="1"/>
</dbReference>
<dbReference type="InterPro" id="IPR052566">
    <property type="entry name" value="Non-lysos_glucosylceramidase"/>
</dbReference>
<dbReference type="AlphaFoldDB" id="A0A2T2WJL5"/>
<dbReference type="PANTHER" id="PTHR12654">
    <property type="entry name" value="BILE ACID BETA-GLUCOSIDASE-RELATED"/>
    <property type="match status" value="1"/>
</dbReference>
<accession>A0A2T2WJL5</accession>
<organism evidence="3 4">
    <name type="scientific">Sulfobacillus acidophilus</name>
    <dbReference type="NCBI Taxonomy" id="53633"/>
    <lineage>
        <taxon>Bacteria</taxon>
        <taxon>Bacillati</taxon>
        <taxon>Bacillota</taxon>
        <taxon>Clostridia</taxon>
        <taxon>Eubacteriales</taxon>
        <taxon>Clostridiales Family XVII. Incertae Sedis</taxon>
        <taxon>Sulfobacillus</taxon>
    </lineage>
</organism>
<feature type="domain" description="Glycosyl-hydrolase family 116 catalytic region" evidence="1">
    <location>
        <begin position="373"/>
        <end position="747"/>
    </location>
</feature>
<gene>
    <name evidence="3" type="ORF">C7B45_06805</name>
</gene>
<sequence length="869" mass="98810">MSYRNYSGVPLGGIGAGKIEWCPDGAFRNITTQNNWDNPITVGQWKQDTHEYLCGFAPEFSSRGIEGSFLGVYVDGVGMLVLKEDEDPLYHTVPVGSIRYQGRFPTIHTDYKPWGGINIAVDAWSGLNLGDADPEYKNSALPAAVFIVTLTNRSEQSRYVAATFSWAHIVGVGGYPQARVHDLRDNTIHAEQTGDFLHLIFDHARSKVDARIEGHYALTVPVQPFDSSYLGWSTYIHNWPSHPTLRNTFGESGILPQLIVQEDRRTGLSGAVALGHSLAPGESISLPFVLSWYFPHFIANHASRINYGQHYTKWFQSAVEIGEYTYQHRLELRENVHQWQDRLAQSSLPSWFVEKLMNDLFPLYTNTLWGANGKFSVSEAPTDMRGCLGTLDQRASASFIYTYAFPRLAKSELDLFVAQQIGDDHPERFGVHWDTQLGKWGKSLDRLGAIRHDIGWESFEGGSLGHQNWLSLHWPDIPLLYILQLYHFVTTTGDQEQARQWYTSAQRAYDFYCRLDQDHDGIAELWGPGSCTYDNEDYPYYGASAYIGGLTLAAQQALMAWAKYRQDRAQQVRLERDYRLTYDTMVNRLWDSQQQHFFTWQDAQSAHWTDPDRIHQPRSSSCHVAQLAGQWFSALLDLPAIASDSQRRQALKAIDRANVAPIQYCPADEAFENGKLSQSWPYYVETYYIATAVYAGLDKLAWTALKKIYDAMYEHDQSPWNAALTWAGSGNGDRRWGQWYMTNPASWYVLESLLGVHYNRLTHCLTFRRASAQLEYEPESKLPVFLPGIWLTLKTTNASLALTCDRVFDSLVMNISAIVLPTDYAWLLYADGSEIAVSKTENVDNSFREYRLKTPITWKSGGTLTCVRQ</sequence>
<evidence type="ECO:0000259" key="1">
    <source>
        <dbReference type="Pfam" id="PF04685"/>
    </source>
</evidence>
<feature type="domain" description="Glycosyl-hydrolase family 116 N-terminal" evidence="2">
    <location>
        <begin position="8"/>
        <end position="329"/>
    </location>
</feature>
<dbReference type="InterPro" id="IPR012341">
    <property type="entry name" value="6hp_glycosidase-like_sf"/>
</dbReference>